<dbReference type="RefSeq" id="XP_067689443.1">
    <property type="nucleotide sequence ID" value="XM_067833340.1"/>
</dbReference>
<protein>
    <submittedName>
        <fullName evidence="2">Uncharacterized protein</fullName>
    </submittedName>
</protein>
<keyword evidence="1" id="KW-0812">Transmembrane</keyword>
<evidence type="ECO:0000256" key="1">
    <source>
        <dbReference type="SAM" id="Phobius"/>
    </source>
</evidence>
<dbReference type="OrthoDB" id="278477at2759"/>
<dbReference type="Proteomes" id="UP000674179">
    <property type="component" value="Chromosome 34"/>
</dbReference>
<accession>A0A836G625</accession>
<organism evidence="2 3">
    <name type="scientific">Leishmania enriettii</name>
    <dbReference type="NCBI Taxonomy" id="5663"/>
    <lineage>
        <taxon>Eukaryota</taxon>
        <taxon>Discoba</taxon>
        <taxon>Euglenozoa</taxon>
        <taxon>Kinetoplastea</taxon>
        <taxon>Metakinetoplastina</taxon>
        <taxon>Trypanosomatida</taxon>
        <taxon>Trypanosomatidae</taxon>
        <taxon>Leishmaniinae</taxon>
        <taxon>Leishmania</taxon>
    </lineage>
</organism>
<dbReference type="AlphaFoldDB" id="A0A836G625"/>
<evidence type="ECO:0000313" key="2">
    <source>
        <dbReference type="EMBL" id="KAG5468736.1"/>
    </source>
</evidence>
<dbReference type="GeneID" id="94168850"/>
<feature type="transmembrane region" description="Helical" evidence="1">
    <location>
        <begin position="703"/>
        <end position="725"/>
    </location>
</feature>
<proteinExistence type="predicted"/>
<keyword evidence="3" id="KW-1185">Reference proteome</keyword>
<evidence type="ECO:0000313" key="3">
    <source>
        <dbReference type="Proteomes" id="UP000674179"/>
    </source>
</evidence>
<gene>
    <name evidence="2" type="ORF">CUR178_01571</name>
</gene>
<name>A0A836G625_LEIEN</name>
<comment type="caution">
    <text evidence="2">The sequence shown here is derived from an EMBL/GenBank/DDBJ whole genome shotgun (WGS) entry which is preliminary data.</text>
</comment>
<keyword evidence="1" id="KW-1133">Transmembrane helix</keyword>
<dbReference type="KEGG" id="lenr:94168850"/>
<keyword evidence="1" id="KW-0472">Membrane</keyword>
<reference evidence="2 3" key="1">
    <citation type="submission" date="2021-02" db="EMBL/GenBank/DDBJ databases">
        <title>Leishmania (Mundinia) enrietti genome sequencing and assembly.</title>
        <authorList>
            <person name="Almutairi H."/>
            <person name="Gatherer D."/>
        </authorList>
    </citation>
    <scope>NUCLEOTIDE SEQUENCE [LARGE SCALE GENOMIC DNA]</scope>
    <source>
        <strain evidence="2">CUR178</strain>
    </source>
</reference>
<sequence length="752" mass="81249">MAHGDVRLWQRRRGVMRAPLAFAAVVLTLVAASAMVAATAPSSPYTAQTSRRYSIMAEELTQSLDEIASSPTLVSVAEETSLTLPAKPGAAAAWEGDAEASEIDGGAAERLTFDEDFDPIWYYVLRRRGFEHLDWSGCGGKWRPEWSIPRFHRRLDGRSNDAAPLPTGNETTSAMFSRLRHYLAHHAVCTYSSVSFCGASHERSAASQFQWAAQFVSTLTSSPLSWTASTPRHSRPNGIVIENTSSLASGGEGAQWCSYHLVYHDTLCTQHVSPLLNGGRSGRGVQEGLPQGIFKAAFPSFAKFFSAPFQHFAVKATQERIAGEGRAAQPPTVRLRVEVRMSMVVSEESDLEALRDVWSRELPAYTQDGRLQVHIGPGGLSRQLRAALPAAATVSSPKDGQVGALLAAVPSTSAHPSSGIGRSPEVQYEVHTHGKDHGYLTVELLPALALLDAYSGRDTDTRERAEGEDRESAQSHSFLLREGDAVRTLLLFPLHLVRPSLYNMESLLGSTRIAYAHTDVVSNTLAVLLETTITPVHLAAYEAAYAHARLCHQMAAGDDAGAGACGAKDGVLLGRFQLFFGWSALGEMPPDDNSNRLVPQPVVAIRRSASLDDARAASASSKSDFCQLQRRHAASVGAIPQLDHEASLAAVFQLLNDPDAWLGRRKGPVSAWMATGGEDDACTYWVRSAVASGTTIPGPDSAMILNALSLGLFFFALAAGTLTRLTRRWTCKRERESLADLLSRKDPIAAIR</sequence>
<dbReference type="EMBL" id="JAFHKP010000034">
    <property type="protein sequence ID" value="KAG5468736.1"/>
    <property type="molecule type" value="Genomic_DNA"/>
</dbReference>